<dbReference type="EMBL" id="JAULSV010000006">
    <property type="protein sequence ID" value="KAK0641822.1"/>
    <property type="molecule type" value="Genomic_DNA"/>
</dbReference>
<dbReference type="InterPro" id="IPR050131">
    <property type="entry name" value="Peptidase_S8_subtilisin-like"/>
</dbReference>
<comment type="similarity">
    <text evidence="1">Belongs to the peptidase S8 family.</text>
</comment>
<keyword evidence="5" id="KW-0732">Signal</keyword>
<dbReference type="InterPro" id="IPR036852">
    <property type="entry name" value="Peptidase_S8/S53_dom_sf"/>
</dbReference>
<dbReference type="PANTHER" id="PTHR43806">
    <property type="entry name" value="PEPTIDASE S8"/>
    <property type="match status" value="1"/>
</dbReference>
<comment type="caution">
    <text evidence="7">The sequence shown here is derived from an EMBL/GenBank/DDBJ whole genome shotgun (WGS) entry which is preliminary data.</text>
</comment>
<accession>A0AA39XX05</accession>
<proteinExistence type="inferred from homology"/>
<dbReference type="InterPro" id="IPR000209">
    <property type="entry name" value="Peptidase_S8/S53_dom"/>
</dbReference>
<dbReference type="AlphaFoldDB" id="A0AA39XX05"/>
<evidence type="ECO:0000256" key="5">
    <source>
        <dbReference type="SAM" id="SignalP"/>
    </source>
</evidence>
<reference evidence="7" key="1">
    <citation type="submission" date="2023-06" db="EMBL/GenBank/DDBJ databases">
        <title>Genome-scale phylogeny and comparative genomics of the fungal order Sordariales.</title>
        <authorList>
            <consortium name="Lawrence Berkeley National Laboratory"/>
            <person name="Hensen N."/>
            <person name="Bonometti L."/>
            <person name="Westerberg I."/>
            <person name="Brannstrom I.O."/>
            <person name="Guillou S."/>
            <person name="Cros-Aarteil S."/>
            <person name="Calhoun S."/>
            <person name="Haridas S."/>
            <person name="Kuo A."/>
            <person name="Mondo S."/>
            <person name="Pangilinan J."/>
            <person name="Riley R."/>
            <person name="Labutti K."/>
            <person name="Andreopoulos B."/>
            <person name="Lipzen A."/>
            <person name="Chen C."/>
            <person name="Yanf M."/>
            <person name="Daum C."/>
            <person name="Ng V."/>
            <person name="Clum A."/>
            <person name="Steindorff A."/>
            <person name="Ohm R."/>
            <person name="Martin F."/>
            <person name="Silar P."/>
            <person name="Natvig D."/>
            <person name="Lalanne C."/>
            <person name="Gautier V."/>
            <person name="Ament-Velasquez S.L."/>
            <person name="Kruys A."/>
            <person name="Hutchinson M.I."/>
            <person name="Powell A.J."/>
            <person name="Barry K."/>
            <person name="Miller A.N."/>
            <person name="Grigoriev I.V."/>
            <person name="Debuchy R."/>
            <person name="Gladieux P."/>
            <person name="Thoren M.H."/>
            <person name="Johannesson H."/>
        </authorList>
    </citation>
    <scope>NUCLEOTIDE SEQUENCE</scope>
    <source>
        <strain evidence="7">SMH2532-1</strain>
    </source>
</reference>
<evidence type="ECO:0000256" key="2">
    <source>
        <dbReference type="ARBA" id="ARBA00022670"/>
    </source>
</evidence>
<dbReference type="GO" id="GO:0004252">
    <property type="term" value="F:serine-type endopeptidase activity"/>
    <property type="evidence" value="ECO:0007669"/>
    <property type="project" value="InterPro"/>
</dbReference>
<organism evidence="7 8">
    <name type="scientific">Cercophora newfieldiana</name>
    <dbReference type="NCBI Taxonomy" id="92897"/>
    <lineage>
        <taxon>Eukaryota</taxon>
        <taxon>Fungi</taxon>
        <taxon>Dikarya</taxon>
        <taxon>Ascomycota</taxon>
        <taxon>Pezizomycotina</taxon>
        <taxon>Sordariomycetes</taxon>
        <taxon>Sordariomycetidae</taxon>
        <taxon>Sordariales</taxon>
        <taxon>Lasiosphaeriaceae</taxon>
        <taxon>Cercophora</taxon>
    </lineage>
</organism>
<evidence type="ECO:0000313" key="8">
    <source>
        <dbReference type="Proteomes" id="UP001174936"/>
    </source>
</evidence>
<dbReference type="Proteomes" id="UP001174936">
    <property type="component" value="Unassembled WGS sequence"/>
</dbReference>
<dbReference type="PANTHER" id="PTHR43806:SF11">
    <property type="entry name" value="CEREVISIN-RELATED"/>
    <property type="match status" value="1"/>
</dbReference>
<keyword evidence="8" id="KW-1185">Reference proteome</keyword>
<keyword evidence="2" id="KW-0645">Protease</keyword>
<name>A0AA39XX05_9PEZI</name>
<dbReference type="SUPFAM" id="SSF52743">
    <property type="entry name" value="Subtilisin-like"/>
    <property type="match status" value="1"/>
</dbReference>
<feature type="signal peptide" evidence="5">
    <location>
        <begin position="1"/>
        <end position="21"/>
    </location>
</feature>
<evidence type="ECO:0000256" key="3">
    <source>
        <dbReference type="ARBA" id="ARBA00022801"/>
    </source>
</evidence>
<feature type="domain" description="Peptidase S8/S53" evidence="6">
    <location>
        <begin position="220"/>
        <end position="411"/>
    </location>
</feature>
<keyword evidence="4" id="KW-0720">Serine protease</keyword>
<dbReference type="GO" id="GO:0006508">
    <property type="term" value="P:proteolysis"/>
    <property type="evidence" value="ECO:0007669"/>
    <property type="project" value="UniProtKB-KW"/>
</dbReference>
<protein>
    <submittedName>
        <fullName evidence="7">Peptidase S8/S53 domain-containing protein</fullName>
    </submittedName>
</protein>
<evidence type="ECO:0000259" key="6">
    <source>
        <dbReference type="Pfam" id="PF00082"/>
    </source>
</evidence>
<dbReference type="Pfam" id="PF00082">
    <property type="entry name" value="Peptidase_S8"/>
    <property type="match status" value="1"/>
</dbReference>
<evidence type="ECO:0000256" key="1">
    <source>
        <dbReference type="ARBA" id="ARBA00011073"/>
    </source>
</evidence>
<evidence type="ECO:0000256" key="4">
    <source>
        <dbReference type="ARBA" id="ARBA00022825"/>
    </source>
</evidence>
<sequence>MRAFSLVSFLFVLLASHMAAARPDGDAQEYIVIPTNPNDQVAVNNTEYALFTTSGFWPVRFYENSRSNTFWLWTTYLRDVEIDGVLRLNGVSGLSLNSRLEDELYVPTAPSKFRSSASPMVKSPHTTPLSIAKRAIELDYTTQKDAVVELVSISQPNTVADPTRFKDYVFETGNGGRSIVYHVEQGVAFTGHPNEFLNVADTHLLTQLSLERGYPADVDTSDAPFHGTCTADKAVGQDYGVSKRATLVVVRMADLTLMEMMCALAEVILDLEDYPERRKRAVVTMSLGGPLYDVTNVVHNMIDGLVGRIIRFDVPVVVPAGNSADESGREQIDCVPAIFASDSNPLIVVGSTNTTGYRSEFSQTGPQLTLYGVGEEVTCHSDPSGLPAINKEGTSFPTAMVAGEIANLLSYDTVPFDTSDGNLVKNLREYLMNGDGSWERTPGIRSLWNGVTEANNPPS</sequence>
<gene>
    <name evidence="7" type="ORF">B0T16DRAFT_394041</name>
</gene>
<evidence type="ECO:0000313" key="7">
    <source>
        <dbReference type="EMBL" id="KAK0641822.1"/>
    </source>
</evidence>
<feature type="chain" id="PRO_5041348097" evidence="5">
    <location>
        <begin position="22"/>
        <end position="459"/>
    </location>
</feature>
<dbReference type="Gene3D" id="3.40.50.200">
    <property type="entry name" value="Peptidase S8/S53 domain"/>
    <property type="match status" value="1"/>
</dbReference>
<keyword evidence="3" id="KW-0378">Hydrolase</keyword>